<dbReference type="OrthoDB" id="2998888at2759"/>
<sequence>MRFPWDKFFNLPNFIPVRFRTKNNRTQSNSTHGEPGRGSLIPGISNHSACPSPTPVLTSPLIQDVLASREPANHEVSTAPSDPESFPRRASDMIQLVLPVVQGAAGSIPLAGAPIQATIGGLMTILQAIDRNRQNTADIHDLGLRLSALYSYLCNAPTAVDPREKSRRDSLTRILQQTSDTLANLSNRHRGYTSRVTQAITGCTNQINNYLLDYSVSSQMQLQNDVGEVLVRVKRLECFMGQGATQLTQTIALGVVTLVDATGYKHSLLVDHCTSFQQLNMMVAVLLERDCIEAQIQKRYMEKGQYDLCIDEGTHVTELTSHGWSKLEEGTTIVMRIIFEQRKRATPQYQCHICKTWNELISGSVDLRLTHCSIDCQGCNRRFQISLIELYRKAKEGAIDGMTSEPSKIDTNQTTETEMWLIRNFHVQQIVRQKLLTIFI</sequence>
<dbReference type="Proteomes" id="UP000092154">
    <property type="component" value="Unassembled WGS sequence"/>
</dbReference>
<gene>
    <name evidence="2" type="ORF">K503DRAFT_335541</name>
</gene>
<evidence type="ECO:0000313" key="3">
    <source>
        <dbReference type="Proteomes" id="UP000092154"/>
    </source>
</evidence>
<dbReference type="EMBL" id="KV448451">
    <property type="protein sequence ID" value="OAX35982.1"/>
    <property type="molecule type" value="Genomic_DNA"/>
</dbReference>
<protein>
    <recommendedName>
        <fullName evidence="1">Ubiquitin-like domain-containing protein</fullName>
    </recommendedName>
</protein>
<organism evidence="2 3">
    <name type="scientific">Rhizopogon vinicolor AM-OR11-026</name>
    <dbReference type="NCBI Taxonomy" id="1314800"/>
    <lineage>
        <taxon>Eukaryota</taxon>
        <taxon>Fungi</taxon>
        <taxon>Dikarya</taxon>
        <taxon>Basidiomycota</taxon>
        <taxon>Agaricomycotina</taxon>
        <taxon>Agaricomycetes</taxon>
        <taxon>Agaricomycetidae</taxon>
        <taxon>Boletales</taxon>
        <taxon>Suillineae</taxon>
        <taxon>Rhizopogonaceae</taxon>
        <taxon>Rhizopogon</taxon>
    </lineage>
</organism>
<dbReference type="InParanoid" id="A0A1B7MTP5"/>
<dbReference type="InterPro" id="IPR054464">
    <property type="entry name" value="ULD_fung"/>
</dbReference>
<dbReference type="AlphaFoldDB" id="A0A1B7MTP5"/>
<evidence type="ECO:0000259" key="1">
    <source>
        <dbReference type="Pfam" id="PF22893"/>
    </source>
</evidence>
<proteinExistence type="predicted"/>
<feature type="domain" description="Ubiquitin-like" evidence="1">
    <location>
        <begin position="255"/>
        <end position="340"/>
    </location>
</feature>
<dbReference type="Pfam" id="PF22893">
    <property type="entry name" value="ULD_2"/>
    <property type="match status" value="1"/>
</dbReference>
<reference evidence="2 3" key="1">
    <citation type="submission" date="2016-06" db="EMBL/GenBank/DDBJ databases">
        <title>Comparative genomics of the ectomycorrhizal sister species Rhizopogon vinicolor and Rhizopogon vesiculosus (Basidiomycota: Boletales) reveals a divergence of the mating type B locus.</title>
        <authorList>
            <consortium name="DOE Joint Genome Institute"/>
            <person name="Mujic A.B."/>
            <person name="Kuo A."/>
            <person name="Tritt A."/>
            <person name="Lipzen A."/>
            <person name="Chen C."/>
            <person name="Johnson J."/>
            <person name="Sharma A."/>
            <person name="Barry K."/>
            <person name="Grigoriev I.V."/>
            <person name="Spatafora J.W."/>
        </authorList>
    </citation>
    <scope>NUCLEOTIDE SEQUENCE [LARGE SCALE GENOMIC DNA]</scope>
    <source>
        <strain evidence="2 3">AM-OR11-026</strain>
    </source>
</reference>
<evidence type="ECO:0000313" key="2">
    <source>
        <dbReference type="EMBL" id="OAX35982.1"/>
    </source>
</evidence>
<keyword evidence="3" id="KW-1185">Reference proteome</keyword>
<accession>A0A1B7MTP5</accession>
<name>A0A1B7MTP5_9AGAM</name>